<evidence type="ECO:0000313" key="2">
    <source>
        <dbReference type="Proteomes" id="UP000635387"/>
    </source>
</evidence>
<evidence type="ECO:0000313" key="1">
    <source>
        <dbReference type="EMBL" id="GHH08835.1"/>
    </source>
</evidence>
<dbReference type="PANTHER" id="PTHR13774">
    <property type="entry name" value="PHENAZINE BIOSYNTHESIS PROTEIN"/>
    <property type="match status" value="1"/>
</dbReference>
<sequence length="245" mass="25683">MWQRPPTVSPAVTIRRVPAAWGASHAVFVRQPDDGPVELRFFTSAGELPACGHGTIAALAALAEQAGAEERFEITLRTGERVFDGWCEPDGRRFTAAFDPGPVEHREPTAAERALMSAALGFEPELRVAGIGRERVLASVPERAALAALRPDMDRLRDACDHFGFLGVYGYSRPSPEGALAARMFAPSIGVPEDIANANSTACLAAYLGAAISVDMGASLGSPATITATGRDGGVQVGGRSVAAR</sequence>
<dbReference type="EMBL" id="BNAY01000002">
    <property type="protein sequence ID" value="GHH08835.1"/>
    <property type="molecule type" value="Genomic_DNA"/>
</dbReference>
<organism evidence="1 2">
    <name type="scientific">Amycolatopsis oliviviridis</name>
    <dbReference type="NCBI Taxonomy" id="1471590"/>
    <lineage>
        <taxon>Bacteria</taxon>
        <taxon>Bacillati</taxon>
        <taxon>Actinomycetota</taxon>
        <taxon>Actinomycetes</taxon>
        <taxon>Pseudonocardiales</taxon>
        <taxon>Pseudonocardiaceae</taxon>
        <taxon>Amycolatopsis</taxon>
    </lineage>
</organism>
<dbReference type="Proteomes" id="UP000635387">
    <property type="component" value="Unassembled WGS sequence"/>
</dbReference>
<dbReference type="RefSeq" id="WP_191253361.1">
    <property type="nucleotide sequence ID" value="NZ_BNAY01000002.1"/>
</dbReference>
<name>A0ABQ3L8N9_9PSEU</name>
<dbReference type="InterPro" id="IPR003719">
    <property type="entry name" value="Phenazine_PhzF-like"/>
</dbReference>
<dbReference type="Pfam" id="PF02567">
    <property type="entry name" value="PhzC-PhzF"/>
    <property type="match status" value="1"/>
</dbReference>
<proteinExistence type="predicted"/>
<accession>A0ABQ3L8N9</accession>
<dbReference type="SUPFAM" id="SSF54506">
    <property type="entry name" value="Diaminopimelate epimerase-like"/>
    <property type="match status" value="1"/>
</dbReference>
<dbReference type="Gene3D" id="3.10.310.10">
    <property type="entry name" value="Diaminopimelate Epimerase, Chain A, domain 1"/>
    <property type="match status" value="2"/>
</dbReference>
<dbReference type="PIRSF" id="PIRSF016184">
    <property type="entry name" value="PhzC_PhzF"/>
    <property type="match status" value="1"/>
</dbReference>
<gene>
    <name evidence="1" type="ORF">GCM10017790_16120</name>
</gene>
<evidence type="ECO:0008006" key="3">
    <source>
        <dbReference type="Google" id="ProtNLM"/>
    </source>
</evidence>
<protein>
    <recommendedName>
        <fullName evidence="3">PhzF family phenazine biosynthesis protein</fullName>
    </recommendedName>
</protein>
<keyword evidence="2" id="KW-1185">Reference proteome</keyword>
<comment type="caution">
    <text evidence="1">The sequence shown here is derived from an EMBL/GenBank/DDBJ whole genome shotgun (WGS) entry which is preliminary data.</text>
</comment>
<reference evidence="2" key="1">
    <citation type="journal article" date="2019" name="Int. J. Syst. Evol. Microbiol.">
        <title>The Global Catalogue of Microorganisms (GCM) 10K type strain sequencing project: providing services to taxonomists for standard genome sequencing and annotation.</title>
        <authorList>
            <consortium name="The Broad Institute Genomics Platform"/>
            <consortium name="The Broad Institute Genome Sequencing Center for Infectious Disease"/>
            <person name="Wu L."/>
            <person name="Ma J."/>
        </authorList>
    </citation>
    <scope>NUCLEOTIDE SEQUENCE [LARGE SCALE GENOMIC DNA]</scope>
    <source>
        <strain evidence="2">CGMCC 4.7683</strain>
    </source>
</reference>